<evidence type="ECO:0008006" key="5">
    <source>
        <dbReference type="Google" id="ProtNLM"/>
    </source>
</evidence>
<reference evidence="3" key="1">
    <citation type="journal article" date="2022" name="bioRxiv">
        <title>Sequencing and chromosome-scale assembly of the giantPleurodeles waltlgenome.</title>
        <authorList>
            <person name="Brown T."/>
            <person name="Elewa A."/>
            <person name="Iarovenko S."/>
            <person name="Subramanian E."/>
            <person name="Araus A.J."/>
            <person name="Petzold A."/>
            <person name="Susuki M."/>
            <person name="Suzuki K.-i.T."/>
            <person name="Hayashi T."/>
            <person name="Toyoda A."/>
            <person name="Oliveira C."/>
            <person name="Osipova E."/>
            <person name="Leigh N.D."/>
            <person name="Simon A."/>
            <person name="Yun M.H."/>
        </authorList>
    </citation>
    <scope>NUCLEOTIDE SEQUENCE</scope>
    <source>
        <strain evidence="3">20211129_DDA</strain>
        <tissue evidence="3">Liver</tissue>
    </source>
</reference>
<protein>
    <recommendedName>
        <fullName evidence="5">Secreted protein</fullName>
    </recommendedName>
</protein>
<organism evidence="3 4">
    <name type="scientific">Pleurodeles waltl</name>
    <name type="common">Iberian ribbed newt</name>
    <dbReference type="NCBI Taxonomy" id="8319"/>
    <lineage>
        <taxon>Eukaryota</taxon>
        <taxon>Metazoa</taxon>
        <taxon>Chordata</taxon>
        <taxon>Craniata</taxon>
        <taxon>Vertebrata</taxon>
        <taxon>Euteleostomi</taxon>
        <taxon>Amphibia</taxon>
        <taxon>Batrachia</taxon>
        <taxon>Caudata</taxon>
        <taxon>Salamandroidea</taxon>
        <taxon>Salamandridae</taxon>
        <taxon>Pleurodelinae</taxon>
        <taxon>Pleurodeles</taxon>
    </lineage>
</organism>
<name>A0AAV7SYG3_PLEWA</name>
<sequence length="84" mass="8397">MAPGAQRVGASKGLCLLVYATLLPVSLNYGKNPPGAGSCKRAALRCTINKKGVGPAFPASPTGLLPNGAAPPSKTGRPHLPPVP</sequence>
<gene>
    <name evidence="3" type="ORF">NDU88_001051</name>
</gene>
<feature type="chain" id="PRO_5043485101" description="Secreted protein" evidence="2">
    <location>
        <begin position="31"/>
        <end position="84"/>
    </location>
</feature>
<evidence type="ECO:0000256" key="1">
    <source>
        <dbReference type="SAM" id="MobiDB-lite"/>
    </source>
</evidence>
<comment type="caution">
    <text evidence="3">The sequence shown here is derived from an EMBL/GenBank/DDBJ whole genome shotgun (WGS) entry which is preliminary data.</text>
</comment>
<dbReference type="Proteomes" id="UP001066276">
    <property type="component" value="Chromosome 4_1"/>
</dbReference>
<feature type="signal peptide" evidence="2">
    <location>
        <begin position="1"/>
        <end position="30"/>
    </location>
</feature>
<dbReference type="EMBL" id="JANPWB010000007">
    <property type="protein sequence ID" value="KAJ1169145.1"/>
    <property type="molecule type" value="Genomic_DNA"/>
</dbReference>
<accession>A0AAV7SYG3</accession>
<evidence type="ECO:0000256" key="2">
    <source>
        <dbReference type="SAM" id="SignalP"/>
    </source>
</evidence>
<evidence type="ECO:0000313" key="3">
    <source>
        <dbReference type="EMBL" id="KAJ1169145.1"/>
    </source>
</evidence>
<feature type="region of interest" description="Disordered" evidence="1">
    <location>
        <begin position="57"/>
        <end position="84"/>
    </location>
</feature>
<evidence type="ECO:0000313" key="4">
    <source>
        <dbReference type="Proteomes" id="UP001066276"/>
    </source>
</evidence>
<keyword evidence="4" id="KW-1185">Reference proteome</keyword>
<keyword evidence="2" id="KW-0732">Signal</keyword>
<proteinExistence type="predicted"/>
<dbReference type="AlphaFoldDB" id="A0AAV7SYG3"/>